<name>A0A9X1P3W7_9HYPH</name>
<evidence type="ECO:0000313" key="4">
    <source>
        <dbReference type="Proteomes" id="UP001139035"/>
    </source>
</evidence>
<dbReference type="EMBL" id="JAJUWU010000039">
    <property type="protein sequence ID" value="MCE7030990.1"/>
    <property type="molecule type" value="Genomic_DNA"/>
</dbReference>
<feature type="compositionally biased region" description="Basic and acidic residues" evidence="1">
    <location>
        <begin position="401"/>
        <end position="412"/>
    </location>
</feature>
<dbReference type="Pfam" id="PF03432">
    <property type="entry name" value="Relaxase"/>
    <property type="match status" value="1"/>
</dbReference>
<proteinExistence type="predicted"/>
<comment type="caution">
    <text evidence="3">The sequence shown here is derived from an EMBL/GenBank/DDBJ whole genome shotgun (WGS) entry which is preliminary data.</text>
</comment>
<reference evidence="3" key="1">
    <citation type="submission" date="2022-01" db="EMBL/GenBank/DDBJ databases">
        <title>Jiella avicenniae sp. nov., a novel endophytic bacterium isolated from bark of Avicennia marina.</title>
        <authorList>
            <person name="Tuo L."/>
        </authorList>
    </citation>
    <scope>NUCLEOTIDE SEQUENCE</scope>
    <source>
        <strain evidence="3">CBK1P-4</strain>
    </source>
</reference>
<dbReference type="Proteomes" id="UP001139035">
    <property type="component" value="Unassembled WGS sequence"/>
</dbReference>
<feature type="domain" description="MobA/VirD2-like nuclease" evidence="2">
    <location>
        <begin position="43"/>
        <end position="165"/>
    </location>
</feature>
<sequence>MNGVDIGRGQSFKGLSNYLLHDELQQTAERVGAAWTCNMGSNIQPEKAWLHMLWTYNSADALKAAAGARRGGAKNEKPVYHYSLNFNPADNPTADQMHRAVAQSMDRLGLGEHQALAVEHRDKDHAHVHVMVNLVHPEDGKTAALSYSHRKLSTWAAEFEDAEGLVVTAGRRENQKRREQGEKTSCKRKTRNAYKAAAANDDFSFEFAQADERGQLAKLLSDGRDLEAKHGRERRVLDTNFTDQTRAADRVREKLIKKTTAEVKQGMKPQWAALFRQHEAQNRGHEATENTLLGLFSNMVTTYRLKVREGHSPLAALDAAMSSTGRRAHLDQAQFQDRMNLAARQRQEVKEATKTIRATSHDYKTGLRADYFRQLAQLKTAQAAEQAEIKARWRALNDARGEVEREMQERRERRQQRQAQGQRRGMGYRYAMRPNGPRR</sequence>
<protein>
    <submittedName>
        <fullName evidence="3">Relaxase/mobilization nuclease domain-containing protein</fullName>
    </submittedName>
</protein>
<dbReference type="AlphaFoldDB" id="A0A9X1P3W7"/>
<organism evidence="3 4">
    <name type="scientific">Jiella avicenniae</name>
    <dbReference type="NCBI Taxonomy" id="2907202"/>
    <lineage>
        <taxon>Bacteria</taxon>
        <taxon>Pseudomonadati</taxon>
        <taxon>Pseudomonadota</taxon>
        <taxon>Alphaproteobacteria</taxon>
        <taxon>Hyphomicrobiales</taxon>
        <taxon>Aurantimonadaceae</taxon>
        <taxon>Jiella</taxon>
    </lineage>
</organism>
<evidence type="ECO:0000313" key="3">
    <source>
        <dbReference type="EMBL" id="MCE7030990.1"/>
    </source>
</evidence>
<dbReference type="InterPro" id="IPR005094">
    <property type="entry name" value="Endonuclease_MobA/VirD2"/>
</dbReference>
<evidence type="ECO:0000256" key="1">
    <source>
        <dbReference type="SAM" id="MobiDB-lite"/>
    </source>
</evidence>
<gene>
    <name evidence="3" type="ORF">LZD57_23710</name>
</gene>
<keyword evidence="4" id="KW-1185">Reference proteome</keyword>
<evidence type="ECO:0000259" key="2">
    <source>
        <dbReference type="Pfam" id="PF03432"/>
    </source>
</evidence>
<feature type="region of interest" description="Disordered" evidence="1">
    <location>
        <begin position="401"/>
        <end position="439"/>
    </location>
</feature>
<accession>A0A9X1P3W7</accession>
<dbReference type="RefSeq" id="WP_233722060.1">
    <property type="nucleotide sequence ID" value="NZ_JAJUWU010000039.1"/>
</dbReference>
<feature type="compositionally biased region" description="Low complexity" evidence="1">
    <location>
        <begin position="417"/>
        <end position="433"/>
    </location>
</feature>